<dbReference type="EMBL" id="PJQL01001101">
    <property type="protein sequence ID" value="RCH90574.1"/>
    <property type="molecule type" value="Genomic_DNA"/>
</dbReference>
<organism evidence="2 3">
    <name type="scientific">Rhizopus azygosporus</name>
    <name type="common">Rhizopus microsporus var. azygosporus</name>
    <dbReference type="NCBI Taxonomy" id="86630"/>
    <lineage>
        <taxon>Eukaryota</taxon>
        <taxon>Fungi</taxon>
        <taxon>Fungi incertae sedis</taxon>
        <taxon>Mucoromycota</taxon>
        <taxon>Mucoromycotina</taxon>
        <taxon>Mucoromycetes</taxon>
        <taxon>Mucorales</taxon>
        <taxon>Mucorineae</taxon>
        <taxon>Rhizopodaceae</taxon>
        <taxon>Rhizopus</taxon>
    </lineage>
</organism>
<evidence type="ECO:0000313" key="2">
    <source>
        <dbReference type="EMBL" id="RCH90574.1"/>
    </source>
</evidence>
<feature type="non-terminal residue" evidence="2">
    <location>
        <position position="116"/>
    </location>
</feature>
<keyword evidence="3" id="KW-1185">Reference proteome</keyword>
<comment type="caution">
    <text evidence="2">The sequence shown here is derived from an EMBL/GenBank/DDBJ whole genome shotgun (WGS) entry which is preliminary data.</text>
</comment>
<proteinExistence type="predicted"/>
<feature type="compositionally biased region" description="Acidic residues" evidence="1">
    <location>
        <begin position="59"/>
        <end position="73"/>
    </location>
</feature>
<dbReference type="AlphaFoldDB" id="A0A367JKU8"/>
<feature type="compositionally biased region" description="Basic and acidic residues" evidence="1">
    <location>
        <begin position="35"/>
        <end position="44"/>
    </location>
</feature>
<feature type="region of interest" description="Disordered" evidence="1">
    <location>
        <begin position="1"/>
        <end position="116"/>
    </location>
</feature>
<feature type="compositionally biased region" description="Polar residues" evidence="1">
    <location>
        <begin position="23"/>
        <end position="34"/>
    </location>
</feature>
<evidence type="ECO:0000256" key="1">
    <source>
        <dbReference type="SAM" id="MobiDB-lite"/>
    </source>
</evidence>
<name>A0A367JKU8_RHIAZ</name>
<reference evidence="2 3" key="1">
    <citation type="journal article" date="2018" name="G3 (Bethesda)">
        <title>Phylogenetic and Phylogenomic Definition of Rhizopus Species.</title>
        <authorList>
            <person name="Gryganskyi A.P."/>
            <person name="Golan J."/>
            <person name="Dolatabadi S."/>
            <person name="Mondo S."/>
            <person name="Robb S."/>
            <person name="Idnurm A."/>
            <person name="Muszewska A."/>
            <person name="Steczkiewicz K."/>
            <person name="Masonjones S."/>
            <person name="Liao H.L."/>
            <person name="Gajdeczka M.T."/>
            <person name="Anike F."/>
            <person name="Vuek A."/>
            <person name="Anishchenko I.M."/>
            <person name="Voigt K."/>
            <person name="de Hoog G.S."/>
            <person name="Smith M.E."/>
            <person name="Heitman J."/>
            <person name="Vilgalys R."/>
            <person name="Stajich J.E."/>
        </authorList>
    </citation>
    <scope>NUCLEOTIDE SEQUENCE [LARGE SCALE GENOMIC DNA]</scope>
    <source>
        <strain evidence="2 3">CBS 357.93</strain>
    </source>
</reference>
<gene>
    <name evidence="2" type="ORF">CU097_000362</name>
</gene>
<accession>A0A367JKU8</accession>
<protein>
    <submittedName>
        <fullName evidence="2">Uncharacterized protein</fullName>
    </submittedName>
</protein>
<feature type="compositionally biased region" description="Basic and acidic residues" evidence="1">
    <location>
        <begin position="1"/>
        <end position="22"/>
    </location>
</feature>
<sequence length="116" mass="13457">MTERKSRRLAEKQETSRSKSTDRQSYISKSASRTRNTESIERRGTRTRRTTSKVVVSVTDDETDFEDDYESEEEIKKPKKRARQITKQPSKRNAPVKQKPAIAPGRTIQRVNRSST</sequence>
<dbReference type="Proteomes" id="UP000252139">
    <property type="component" value="Unassembled WGS sequence"/>
</dbReference>
<evidence type="ECO:0000313" key="3">
    <source>
        <dbReference type="Proteomes" id="UP000252139"/>
    </source>
</evidence>